<dbReference type="GO" id="GO:0015562">
    <property type="term" value="F:efflux transmembrane transporter activity"/>
    <property type="evidence" value="ECO:0007669"/>
    <property type="project" value="TreeGrafter"/>
</dbReference>
<dbReference type="Proteomes" id="UP000006764">
    <property type="component" value="Chromosome"/>
</dbReference>
<keyword evidence="8" id="KW-1133">Transmembrane helix</keyword>
<dbReference type="InterPro" id="IPR058624">
    <property type="entry name" value="MdtA-like_HH"/>
</dbReference>
<evidence type="ECO:0000259" key="9">
    <source>
        <dbReference type="Pfam" id="PF25876"/>
    </source>
</evidence>
<reference evidence="13 14" key="1">
    <citation type="journal article" date="2012" name="J. Bacteriol.">
        <title>Genome sequence of an alkane-degrading bacterium, Alcanivorax pacificus type strain W11-5, isolated from deep sea sediment.</title>
        <authorList>
            <person name="Lai Q."/>
            <person name="Shao Z."/>
        </authorList>
    </citation>
    <scope>NUCLEOTIDE SEQUENCE [LARGE SCALE GENOMIC DNA]</scope>
    <source>
        <strain evidence="13 14">W11-5</strain>
    </source>
</reference>
<dbReference type="KEGG" id="apac:S7S_18125"/>
<dbReference type="Pfam" id="PF25989">
    <property type="entry name" value="YknX_C"/>
    <property type="match status" value="1"/>
</dbReference>
<proteinExistence type="inferred from homology"/>
<keyword evidence="6" id="KW-0175">Coiled coil</keyword>
<evidence type="ECO:0000256" key="3">
    <source>
        <dbReference type="ARBA" id="ARBA00022475"/>
    </source>
</evidence>
<dbReference type="OrthoDB" id="9783047at2"/>
<dbReference type="EMBL" id="CP004387">
    <property type="protein sequence ID" value="AJD50037.1"/>
    <property type="molecule type" value="Genomic_DNA"/>
</dbReference>
<keyword evidence="5 8" id="KW-0472">Membrane</keyword>
<feature type="domain" description="Multidrug resistance protein MdtA-like alpha-helical hairpin" evidence="9">
    <location>
        <begin position="117"/>
        <end position="187"/>
    </location>
</feature>
<dbReference type="NCBIfam" id="TIGR01730">
    <property type="entry name" value="RND_mfp"/>
    <property type="match status" value="1"/>
</dbReference>
<evidence type="ECO:0000256" key="2">
    <source>
        <dbReference type="ARBA" id="ARBA00009477"/>
    </source>
</evidence>
<feature type="domain" description="Multidrug resistance protein MdtA-like beta-barrel" evidence="11">
    <location>
        <begin position="224"/>
        <end position="306"/>
    </location>
</feature>
<dbReference type="Pfam" id="PF25876">
    <property type="entry name" value="HH_MFP_RND"/>
    <property type="match status" value="1"/>
</dbReference>
<evidence type="ECO:0000313" key="13">
    <source>
        <dbReference type="EMBL" id="AJD50037.1"/>
    </source>
</evidence>
<evidence type="ECO:0000256" key="6">
    <source>
        <dbReference type="SAM" id="Coils"/>
    </source>
</evidence>
<feature type="domain" description="YknX-like C-terminal permuted SH3-like" evidence="12">
    <location>
        <begin position="312"/>
        <end position="379"/>
    </location>
</feature>
<feature type="transmembrane region" description="Helical" evidence="8">
    <location>
        <begin position="12"/>
        <end position="31"/>
    </location>
</feature>
<comment type="similarity">
    <text evidence="2">Belongs to the membrane fusion protein (MFP) (TC 8.A.1) family.</text>
</comment>
<evidence type="ECO:0000256" key="5">
    <source>
        <dbReference type="ARBA" id="ARBA00023136"/>
    </source>
</evidence>
<evidence type="ECO:0000256" key="4">
    <source>
        <dbReference type="ARBA" id="ARBA00022519"/>
    </source>
</evidence>
<dbReference type="Gene3D" id="2.40.30.170">
    <property type="match status" value="1"/>
</dbReference>
<feature type="domain" description="Multidrug resistance protein MdtA-like barrel-sandwich hybrid" evidence="10">
    <location>
        <begin position="77"/>
        <end position="220"/>
    </location>
</feature>
<dbReference type="GO" id="GO:1990281">
    <property type="term" value="C:efflux pump complex"/>
    <property type="evidence" value="ECO:0007669"/>
    <property type="project" value="TreeGrafter"/>
</dbReference>
<evidence type="ECO:0000256" key="1">
    <source>
        <dbReference type="ARBA" id="ARBA00004236"/>
    </source>
</evidence>
<sequence>MSETRSALFSRARLIWVVVLVVVLGGLWYLLSRSPSAPVGMMSRSAWDGPVAVRTANAEAGELSVQIKAIGTVTPLNTVTVRSRVEGELARVLFEEGQEVEKGTLLAEIDPSSYRVQLAQAEGQYQQNQAELAGAEQDLALYRDLYEQDSIARQQLTQQEALVNQLRGAMKANQAQIDSARLQLAWTRIEAPITGRLGLRNVDPGNLVSTGDTEGLVTITQMRPISVVFTIPEGQLNAVRSAVAAGKPMPVEALDRNGETVLASGRLTTLDNQIDTATGTLRLRAEFENDDNSLFPNQFVNVRLQLRTLPDAVTIPADAVQYGSRGTYVYVLRDNKAYLRPIMLGPVDGERIAVSEGLADGEPVVLEGMERLRDGRDVVVIEGDSAPPEAAAPTPRPGGRPGGGARP</sequence>
<protein>
    <submittedName>
        <fullName evidence="13">Efflux transporter, RND family, MFP subunit</fullName>
    </submittedName>
</protein>
<dbReference type="Pfam" id="PF25917">
    <property type="entry name" value="BSH_RND"/>
    <property type="match status" value="1"/>
</dbReference>
<dbReference type="InterPro" id="IPR058637">
    <property type="entry name" value="YknX-like_C"/>
</dbReference>
<accession>A0A0B4XUV5</accession>
<dbReference type="PANTHER" id="PTHR30469">
    <property type="entry name" value="MULTIDRUG RESISTANCE PROTEIN MDTA"/>
    <property type="match status" value="1"/>
</dbReference>
<dbReference type="Gene3D" id="2.40.50.100">
    <property type="match status" value="1"/>
</dbReference>
<evidence type="ECO:0000256" key="8">
    <source>
        <dbReference type="SAM" id="Phobius"/>
    </source>
</evidence>
<dbReference type="Gene3D" id="1.10.287.470">
    <property type="entry name" value="Helix hairpin bin"/>
    <property type="match status" value="1"/>
</dbReference>
<dbReference type="InterPro" id="IPR058625">
    <property type="entry name" value="MdtA-like_BSH"/>
</dbReference>
<evidence type="ECO:0000259" key="11">
    <source>
        <dbReference type="Pfam" id="PF25944"/>
    </source>
</evidence>
<dbReference type="STRING" id="391936.S7S_18125"/>
<keyword evidence="3" id="KW-1003">Cell membrane</keyword>
<keyword evidence="8" id="KW-0812">Transmembrane</keyword>
<dbReference type="SUPFAM" id="SSF111369">
    <property type="entry name" value="HlyD-like secretion proteins"/>
    <property type="match status" value="1"/>
</dbReference>
<keyword evidence="4" id="KW-0997">Cell inner membrane</keyword>
<organism evidence="13 14">
    <name type="scientific">Isoalcanivorax pacificus W11-5</name>
    <dbReference type="NCBI Taxonomy" id="391936"/>
    <lineage>
        <taxon>Bacteria</taxon>
        <taxon>Pseudomonadati</taxon>
        <taxon>Pseudomonadota</taxon>
        <taxon>Gammaproteobacteria</taxon>
        <taxon>Oceanospirillales</taxon>
        <taxon>Alcanivoracaceae</taxon>
        <taxon>Isoalcanivorax</taxon>
    </lineage>
</organism>
<evidence type="ECO:0000259" key="10">
    <source>
        <dbReference type="Pfam" id="PF25917"/>
    </source>
</evidence>
<comment type="subcellular location">
    <subcellularLocation>
        <location evidence="1">Cell membrane</location>
    </subcellularLocation>
</comment>
<dbReference type="PANTHER" id="PTHR30469:SF12">
    <property type="entry name" value="MULTIDRUG RESISTANCE PROTEIN MDTA"/>
    <property type="match status" value="1"/>
</dbReference>
<evidence type="ECO:0000256" key="7">
    <source>
        <dbReference type="SAM" id="MobiDB-lite"/>
    </source>
</evidence>
<keyword evidence="14" id="KW-1185">Reference proteome</keyword>
<dbReference type="Gene3D" id="2.40.420.20">
    <property type="match status" value="1"/>
</dbReference>
<feature type="region of interest" description="Disordered" evidence="7">
    <location>
        <begin position="382"/>
        <end position="407"/>
    </location>
</feature>
<gene>
    <name evidence="13" type="ORF">S7S_18125</name>
</gene>
<dbReference type="InterPro" id="IPR058626">
    <property type="entry name" value="MdtA-like_b-barrel"/>
</dbReference>
<name>A0A0B4XUV5_9GAMM</name>
<dbReference type="InterPro" id="IPR006143">
    <property type="entry name" value="RND_pump_MFP"/>
</dbReference>
<dbReference type="HOGENOM" id="CLU_018816_2_0_6"/>
<evidence type="ECO:0000313" key="14">
    <source>
        <dbReference type="Proteomes" id="UP000006764"/>
    </source>
</evidence>
<dbReference type="Pfam" id="PF25944">
    <property type="entry name" value="Beta-barrel_RND"/>
    <property type="match status" value="1"/>
</dbReference>
<evidence type="ECO:0000259" key="12">
    <source>
        <dbReference type="Pfam" id="PF25989"/>
    </source>
</evidence>
<dbReference type="AlphaFoldDB" id="A0A0B4XUV5"/>
<feature type="coiled-coil region" evidence="6">
    <location>
        <begin position="118"/>
        <end position="145"/>
    </location>
</feature>
<dbReference type="RefSeq" id="WP_008734568.1">
    <property type="nucleotide sequence ID" value="NZ_CP004387.1"/>
</dbReference>